<proteinExistence type="predicted"/>
<sequence>MQYDHRATQHHEVPGYRQRIPPVNYPSSNAPQSSSVNQMSSSRPLTPFSQSQDQSRQIDQSSQGKSSSNNSIAPFLQIPRSINNTGGSLSELAAQITCLFWFESSTTLAEIEDARNPVLNAKPLVQDAIPTTGFRKWVTTILSTTQVAQHVIILALLFVYRLKKSNPTVKGKPGSEYRLLTVALMLGNKFLDDNTYTNKTWAEVSGISVSEVHVMEVEFLSNMRYSLFTSEKQWKEWHIKLGKFAAYIEAASRPPLERLQSQPRGPPTPTVLIPPTLPSPPGSNHASPPFQATTSPHRTAYSKTPPSLYNGPLPELDLRNGRKRSVDETVYEPHPKRLSRPYPQPYSSTTTPSPATSMTLTPGTVTSGTAGTPYSSASGSRLELPRLSVPQQSSNTGNCAPLRQAHQLPPIQHSGGTTPQSIYPPPVSWSTPSAVPTSSGPPQRPHVLTSTASYDHPSRQHSPYPNSANVSPTSAGFPSSATQSQPPTQLSPSYFLFQRNSPYRPVRQVNTLLQHPPSGSVQNAPTVSANAMHYQPLGKSVREKRPGVLPVWDHNTTSDLHMPMSQGQNWMQLPQPVPQPNFRG</sequence>
<dbReference type="PANTHER" id="PTHR15615">
    <property type="match status" value="1"/>
</dbReference>
<dbReference type="Pfam" id="PF08613">
    <property type="entry name" value="Cyclin"/>
    <property type="match status" value="1"/>
</dbReference>
<name>A0A6A6H754_VIRVR</name>
<feature type="compositionally biased region" description="Basic and acidic residues" evidence="1">
    <location>
        <begin position="1"/>
        <end position="14"/>
    </location>
</feature>
<organism evidence="2 3">
    <name type="scientific">Viridothelium virens</name>
    <name type="common">Speckled blister lichen</name>
    <name type="synonym">Trypethelium virens</name>
    <dbReference type="NCBI Taxonomy" id="1048519"/>
    <lineage>
        <taxon>Eukaryota</taxon>
        <taxon>Fungi</taxon>
        <taxon>Dikarya</taxon>
        <taxon>Ascomycota</taxon>
        <taxon>Pezizomycotina</taxon>
        <taxon>Dothideomycetes</taxon>
        <taxon>Dothideomycetes incertae sedis</taxon>
        <taxon>Trypetheliales</taxon>
        <taxon>Trypetheliaceae</taxon>
        <taxon>Viridothelium</taxon>
    </lineage>
</organism>
<accession>A0A6A6H754</accession>
<dbReference type="Proteomes" id="UP000800092">
    <property type="component" value="Unassembled WGS sequence"/>
</dbReference>
<dbReference type="InterPro" id="IPR013922">
    <property type="entry name" value="Cyclin_PHO80-like"/>
</dbReference>
<feature type="compositionally biased region" description="Polar residues" evidence="1">
    <location>
        <begin position="460"/>
        <end position="492"/>
    </location>
</feature>
<feature type="compositionally biased region" description="Polar residues" evidence="1">
    <location>
        <begin position="363"/>
        <end position="379"/>
    </location>
</feature>
<evidence type="ECO:0008006" key="4">
    <source>
        <dbReference type="Google" id="ProtNLM"/>
    </source>
</evidence>
<dbReference type="EMBL" id="ML991807">
    <property type="protein sequence ID" value="KAF2233343.1"/>
    <property type="molecule type" value="Genomic_DNA"/>
</dbReference>
<feature type="compositionally biased region" description="Low complexity" evidence="1">
    <location>
        <begin position="345"/>
        <end position="362"/>
    </location>
</feature>
<dbReference type="CDD" id="cd20557">
    <property type="entry name" value="CYCLIN_ScPCL1-like"/>
    <property type="match status" value="1"/>
</dbReference>
<evidence type="ECO:0000256" key="1">
    <source>
        <dbReference type="SAM" id="MobiDB-lite"/>
    </source>
</evidence>
<gene>
    <name evidence="2" type="ORF">EV356DRAFT_448509</name>
</gene>
<evidence type="ECO:0000313" key="2">
    <source>
        <dbReference type="EMBL" id="KAF2233343.1"/>
    </source>
</evidence>
<dbReference type="GO" id="GO:0019901">
    <property type="term" value="F:protein kinase binding"/>
    <property type="evidence" value="ECO:0007669"/>
    <property type="project" value="InterPro"/>
</dbReference>
<dbReference type="GO" id="GO:0005634">
    <property type="term" value="C:nucleus"/>
    <property type="evidence" value="ECO:0007669"/>
    <property type="project" value="TreeGrafter"/>
</dbReference>
<feature type="compositionally biased region" description="Basic and acidic residues" evidence="1">
    <location>
        <begin position="316"/>
        <end position="335"/>
    </location>
</feature>
<dbReference type="OrthoDB" id="244495at2759"/>
<keyword evidence="3" id="KW-1185">Reference proteome</keyword>
<evidence type="ECO:0000313" key="3">
    <source>
        <dbReference type="Proteomes" id="UP000800092"/>
    </source>
</evidence>
<feature type="region of interest" description="Disordered" evidence="1">
    <location>
        <begin position="257"/>
        <end position="382"/>
    </location>
</feature>
<feature type="compositionally biased region" description="Polar residues" evidence="1">
    <location>
        <begin position="428"/>
        <end position="441"/>
    </location>
</feature>
<dbReference type="PANTHER" id="PTHR15615:SF118">
    <property type="entry name" value="CYCLIN, HYPOTHETICAL (EUROFUNG)"/>
    <property type="match status" value="1"/>
</dbReference>
<feature type="compositionally biased region" description="Low complexity" evidence="1">
    <location>
        <begin position="49"/>
        <end position="71"/>
    </location>
</feature>
<feature type="compositionally biased region" description="Low complexity" evidence="1">
    <location>
        <begin position="33"/>
        <end position="42"/>
    </location>
</feature>
<protein>
    <recommendedName>
        <fullName evidence="4">Cyclin-domain-containing protein</fullName>
    </recommendedName>
</protein>
<dbReference type="AlphaFoldDB" id="A0A6A6H754"/>
<feature type="compositionally biased region" description="Polar residues" evidence="1">
    <location>
        <begin position="284"/>
        <end position="307"/>
    </location>
</feature>
<feature type="region of interest" description="Disordered" evidence="1">
    <location>
        <begin position="408"/>
        <end position="493"/>
    </location>
</feature>
<dbReference type="GO" id="GO:0016538">
    <property type="term" value="F:cyclin-dependent protein serine/threonine kinase regulator activity"/>
    <property type="evidence" value="ECO:0007669"/>
    <property type="project" value="TreeGrafter"/>
</dbReference>
<reference evidence="2" key="1">
    <citation type="journal article" date="2020" name="Stud. Mycol.">
        <title>101 Dothideomycetes genomes: a test case for predicting lifestyles and emergence of pathogens.</title>
        <authorList>
            <person name="Haridas S."/>
            <person name="Albert R."/>
            <person name="Binder M."/>
            <person name="Bloem J."/>
            <person name="Labutti K."/>
            <person name="Salamov A."/>
            <person name="Andreopoulos B."/>
            <person name="Baker S."/>
            <person name="Barry K."/>
            <person name="Bills G."/>
            <person name="Bluhm B."/>
            <person name="Cannon C."/>
            <person name="Castanera R."/>
            <person name="Culley D."/>
            <person name="Daum C."/>
            <person name="Ezra D."/>
            <person name="Gonzalez J."/>
            <person name="Henrissat B."/>
            <person name="Kuo A."/>
            <person name="Liang C."/>
            <person name="Lipzen A."/>
            <person name="Lutzoni F."/>
            <person name="Magnuson J."/>
            <person name="Mondo S."/>
            <person name="Nolan M."/>
            <person name="Ohm R."/>
            <person name="Pangilinan J."/>
            <person name="Park H.-J."/>
            <person name="Ramirez L."/>
            <person name="Alfaro M."/>
            <person name="Sun H."/>
            <person name="Tritt A."/>
            <person name="Yoshinaga Y."/>
            <person name="Zwiers L.-H."/>
            <person name="Turgeon B."/>
            <person name="Goodwin S."/>
            <person name="Spatafora J."/>
            <person name="Crous P."/>
            <person name="Grigoriev I."/>
        </authorList>
    </citation>
    <scope>NUCLEOTIDE SEQUENCE</scope>
    <source>
        <strain evidence="2">Tuck. ex Michener</strain>
    </source>
</reference>
<dbReference type="Gene3D" id="1.10.472.10">
    <property type="entry name" value="Cyclin-like"/>
    <property type="match status" value="1"/>
</dbReference>
<dbReference type="GO" id="GO:0000307">
    <property type="term" value="C:cyclin-dependent protein kinase holoenzyme complex"/>
    <property type="evidence" value="ECO:0007669"/>
    <property type="project" value="TreeGrafter"/>
</dbReference>
<feature type="region of interest" description="Disordered" evidence="1">
    <location>
        <begin position="1"/>
        <end position="72"/>
    </location>
</feature>